<keyword evidence="1" id="KW-0472">Membrane</keyword>
<keyword evidence="3" id="KW-1185">Reference proteome</keyword>
<dbReference type="Proteomes" id="UP000316213">
    <property type="component" value="Unassembled WGS sequence"/>
</dbReference>
<keyword evidence="1" id="KW-1133">Transmembrane helix</keyword>
<keyword evidence="1" id="KW-0812">Transmembrane</keyword>
<protein>
    <recommendedName>
        <fullName evidence="4">Transmembrane protein</fullName>
    </recommendedName>
</protein>
<dbReference type="AlphaFoldDB" id="A0A5C6A487"/>
<proteinExistence type="predicted"/>
<feature type="transmembrane region" description="Helical" evidence="1">
    <location>
        <begin position="52"/>
        <end position="78"/>
    </location>
</feature>
<accession>A0A5C6A487</accession>
<evidence type="ECO:0008006" key="4">
    <source>
        <dbReference type="Google" id="ProtNLM"/>
    </source>
</evidence>
<comment type="caution">
    <text evidence="2">The sequence shown here is derived from an EMBL/GenBank/DDBJ whole genome shotgun (WGS) entry which is preliminary data.</text>
</comment>
<sequence>MLADESKPKPIRHRLWWIVIAPTLWAIHFLACYVTVAIWCEKAARPDAGGPPLVWIMAYSVVAMAGIIWVGVLSYRNFRKGDPPLPYDFDDPSDRTHFLGFTAFLLALLSGIATLFTVLVFVLVKTCD</sequence>
<name>A0A5C6A487_9BACT</name>
<dbReference type="EMBL" id="SJPM01000008">
    <property type="protein sequence ID" value="TWT94319.1"/>
    <property type="molecule type" value="Genomic_DNA"/>
</dbReference>
<feature type="transmembrane region" description="Helical" evidence="1">
    <location>
        <begin position="15"/>
        <end position="40"/>
    </location>
</feature>
<evidence type="ECO:0000256" key="1">
    <source>
        <dbReference type="SAM" id="Phobius"/>
    </source>
</evidence>
<gene>
    <name evidence="2" type="ORF">Pla100_39300</name>
</gene>
<evidence type="ECO:0000313" key="2">
    <source>
        <dbReference type="EMBL" id="TWT94319.1"/>
    </source>
</evidence>
<organism evidence="2 3">
    <name type="scientific">Neorhodopirellula pilleata</name>
    <dbReference type="NCBI Taxonomy" id="2714738"/>
    <lineage>
        <taxon>Bacteria</taxon>
        <taxon>Pseudomonadati</taxon>
        <taxon>Planctomycetota</taxon>
        <taxon>Planctomycetia</taxon>
        <taxon>Pirellulales</taxon>
        <taxon>Pirellulaceae</taxon>
        <taxon>Neorhodopirellula</taxon>
    </lineage>
</organism>
<reference evidence="2 3" key="1">
    <citation type="submission" date="2019-02" db="EMBL/GenBank/DDBJ databases">
        <title>Deep-cultivation of Planctomycetes and their phenomic and genomic characterization uncovers novel biology.</title>
        <authorList>
            <person name="Wiegand S."/>
            <person name="Jogler M."/>
            <person name="Boedeker C."/>
            <person name="Pinto D."/>
            <person name="Vollmers J."/>
            <person name="Rivas-Marin E."/>
            <person name="Kohn T."/>
            <person name="Peeters S.H."/>
            <person name="Heuer A."/>
            <person name="Rast P."/>
            <person name="Oberbeckmann S."/>
            <person name="Bunk B."/>
            <person name="Jeske O."/>
            <person name="Meyerdierks A."/>
            <person name="Storesund J.E."/>
            <person name="Kallscheuer N."/>
            <person name="Luecker S."/>
            <person name="Lage O.M."/>
            <person name="Pohl T."/>
            <person name="Merkel B.J."/>
            <person name="Hornburger P."/>
            <person name="Mueller R.-W."/>
            <person name="Bruemmer F."/>
            <person name="Labrenz M."/>
            <person name="Spormann A.M."/>
            <person name="Op Den Camp H."/>
            <person name="Overmann J."/>
            <person name="Amann R."/>
            <person name="Jetten M.S.M."/>
            <person name="Mascher T."/>
            <person name="Medema M.H."/>
            <person name="Devos D.P."/>
            <person name="Kaster A.-K."/>
            <person name="Ovreas L."/>
            <person name="Rohde M."/>
            <person name="Galperin M.Y."/>
            <person name="Jogler C."/>
        </authorList>
    </citation>
    <scope>NUCLEOTIDE SEQUENCE [LARGE SCALE GENOMIC DNA]</scope>
    <source>
        <strain evidence="2 3">Pla100</strain>
    </source>
</reference>
<evidence type="ECO:0000313" key="3">
    <source>
        <dbReference type="Proteomes" id="UP000316213"/>
    </source>
</evidence>
<feature type="transmembrane region" description="Helical" evidence="1">
    <location>
        <begin position="98"/>
        <end position="124"/>
    </location>
</feature>